<keyword evidence="1" id="KW-0472">Membrane</keyword>
<accession>A0A2H0UC84</accession>
<evidence type="ECO:0000313" key="3">
    <source>
        <dbReference type="Proteomes" id="UP000231192"/>
    </source>
</evidence>
<gene>
    <name evidence="2" type="ORF">COU18_01370</name>
</gene>
<evidence type="ECO:0000256" key="1">
    <source>
        <dbReference type="SAM" id="Phobius"/>
    </source>
</evidence>
<sequence>MIMTLRQAQGHGERSRTMIAQALWIVFRKPPYALAALLVAAVAFAMAVWMPNLGLIAQVITDPSATLIQKVALPVTLLLSISTNFSVLSAPYTIAIPILFGVNVAMMIYYWKRRIGAAKGAMMTAGFSGMASGIFGIGCAACGSFLLTSILSSFGAAGALFILPLRGGEFGILGVVLLGLSIFLVAKHITNPLVCNTDLKL</sequence>
<comment type="caution">
    <text evidence="2">The sequence shown here is derived from an EMBL/GenBank/DDBJ whole genome shotgun (WGS) entry which is preliminary data.</text>
</comment>
<dbReference type="EMBL" id="PFBK01000003">
    <property type="protein sequence ID" value="PIR84038.1"/>
    <property type="molecule type" value="Genomic_DNA"/>
</dbReference>
<keyword evidence="1" id="KW-1133">Transmembrane helix</keyword>
<feature type="transmembrane region" description="Helical" evidence="1">
    <location>
        <begin position="132"/>
        <end position="162"/>
    </location>
</feature>
<feature type="transmembrane region" description="Helical" evidence="1">
    <location>
        <begin position="32"/>
        <end position="50"/>
    </location>
</feature>
<name>A0A2H0UC84_9BACT</name>
<dbReference type="Proteomes" id="UP000231192">
    <property type="component" value="Unassembled WGS sequence"/>
</dbReference>
<feature type="transmembrane region" description="Helical" evidence="1">
    <location>
        <begin position="94"/>
        <end position="111"/>
    </location>
</feature>
<feature type="transmembrane region" description="Helical" evidence="1">
    <location>
        <begin position="168"/>
        <end position="186"/>
    </location>
</feature>
<dbReference type="AlphaFoldDB" id="A0A2H0UC84"/>
<evidence type="ECO:0000313" key="2">
    <source>
        <dbReference type="EMBL" id="PIR84038.1"/>
    </source>
</evidence>
<proteinExistence type="predicted"/>
<reference evidence="3" key="1">
    <citation type="submission" date="2017-09" db="EMBL/GenBank/DDBJ databases">
        <title>Depth-based differentiation of microbial function through sediment-hosted aquifers and enrichment of novel symbionts in the deep terrestrial subsurface.</title>
        <authorList>
            <person name="Probst A.J."/>
            <person name="Ladd B."/>
            <person name="Jarett J.K."/>
            <person name="Geller-Mcgrath D.E."/>
            <person name="Sieber C.M.K."/>
            <person name="Emerson J.B."/>
            <person name="Anantharaman K."/>
            <person name="Thomas B.C."/>
            <person name="Malmstrom R."/>
            <person name="Stieglmeier M."/>
            <person name="Klingl A."/>
            <person name="Woyke T."/>
            <person name="Ryan C.M."/>
            <person name="Banfield J.F."/>
        </authorList>
    </citation>
    <scope>NUCLEOTIDE SEQUENCE [LARGE SCALE GENOMIC DNA]</scope>
</reference>
<protein>
    <submittedName>
        <fullName evidence="2">Uncharacterized protein</fullName>
    </submittedName>
</protein>
<organism evidence="2 3">
    <name type="scientific">Candidatus Kaiserbacteria bacterium CG10_big_fil_rev_8_21_14_0_10_51_14</name>
    <dbReference type="NCBI Taxonomy" id="1974610"/>
    <lineage>
        <taxon>Bacteria</taxon>
        <taxon>Candidatus Kaiseribacteriota</taxon>
    </lineage>
</organism>
<keyword evidence="1" id="KW-0812">Transmembrane</keyword>